<dbReference type="AlphaFoldDB" id="A0A402ASW4"/>
<evidence type="ECO:0000259" key="1">
    <source>
        <dbReference type="Pfam" id="PF15919"/>
    </source>
</evidence>
<protein>
    <recommendedName>
        <fullName evidence="1">HicB-like antitoxin of toxin-antitoxin system domain-containing protein</fullName>
    </recommendedName>
</protein>
<proteinExistence type="predicted"/>
<dbReference type="Proteomes" id="UP000287188">
    <property type="component" value="Unassembled WGS sequence"/>
</dbReference>
<comment type="caution">
    <text evidence="2">The sequence shown here is derived from an EMBL/GenBank/DDBJ whole genome shotgun (WGS) entry which is preliminary data.</text>
</comment>
<dbReference type="EMBL" id="BIFS01000002">
    <property type="protein sequence ID" value="GCE22210.1"/>
    <property type="molecule type" value="Genomic_DNA"/>
</dbReference>
<dbReference type="OrthoDB" id="5419659at2"/>
<reference evidence="3" key="1">
    <citation type="submission" date="2018-12" db="EMBL/GenBank/DDBJ databases">
        <title>Tengunoibacter tsumagoiensis gen. nov., sp. nov., Dictyobacter kobayashii sp. nov., D. alpinus sp. nov., and D. joshuensis sp. nov. and description of Dictyobacteraceae fam. nov. within the order Ktedonobacterales isolated from Tengu-no-mugimeshi.</title>
        <authorList>
            <person name="Wang C.M."/>
            <person name="Zheng Y."/>
            <person name="Sakai Y."/>
            <person name="Toyoda A."/>
            <person name="Minakuchi Y."/>
            <person name="Abe K."/>
            <person name="Yokota A."/>
            <person name="Yabe S."/>
        </authorList>
    </citation>
    <scope>NUCLEOTIDE SEQUENCE [LARGE SCALE GENOMIC DNA]</scope>
    <source>
        <strain evidence="3">Uno11</strain>
    </source>
</reference>
<accession>A0A402ASW4</accession>
<dbReference type="Gene3D" id="3.30.160.250">
    <property type="match status" value="1"/>
</dbReference>
<gene>
    <name evidence="2" type="ORF">KDK_60100</name>
</gene>
<feature type="domain" description="HicB-like antitoxin of toxin-antitoxin system" evidence="1">
    <location>
        <begin position="15"/>
        <end position="74"/>
    </location>
</feature>
<evidence type="ECO:0000313" key="3">
    <source>
        <dbReference type="Proteomes" id="UP000287188"/>
    </source>
</evidence>
<name>A0A402ASW4_9CHLR</name>
<organism evidence="2 3">
    <name type="scientific">Dictyobacter kobayashii</name>
    <dbReference type="NCBI Taxonomy" id="2014872"/>
    <lineage>
        <taxon>Bacteria</taxon>
        <taxon>Bacillati</taxon>
        <taxon>Chloroflexota</taxon>
        <taxon>Ktedonobacteria</taxon>
        <taxon>Ktedonobacterales</taxon>
        <taxon>Dictyobacteraceae</taxon>
        <taxon>Dictyobacter</taxon>
    </lineage>
</organism>
<dbReference type="SUPFAM" id="SSF143100">
    <property type="entry name" value="TTHA1013/TTHA0281-like"/>
    <property type="match status" value="1"/>
</dbReference>
<evidence type="ECO:0000313" key="2">
    <source>
        <dbReference type="EMBL" id="GCE22210.1"/>
    </source>
</evidence>
<dbReference type="InterPro" id="IPR031807">
    <property type="entry name" value="HicB-like"/>
</dbReference>
<keyword evidence="3" id="KW-1185">Reference proteome</keyword>
<dbReference type="InterPro" id="IPR035069">
    <property type="entry name" value="TTHA1013/TTHA0281-like"/>
</dbReference>
<dbReference type="Pfam" id="PF15919">
    <property type="entry name" value="HicB_lk_antitox"/>
    <property type="match status" value="1"/>
</dbReference>
<sequence>MGIEPLRYSMNMQWNEEDQAYIVTVPELPGCKPHGKTYIEDVKQEQDAIESWIKANKAWGCPIPAPTPLWLYHKNSPCDQHQAKGTIFSCFFHFVCSLTMIHTQVPFDSGTFLLTQLLPQREQISTFLQIAHRKRIA</sequence>